<keyword evidence="10" id="KW-1185">Reference proteome</keyword>
<dbReference type="EMBL" id="JAANNT010000016">
    <property type="protein sequence ID" value="NUV30295.1"/>
    <property type="molecule type" value="Genomic_DNA"/>
</dbReference>
<dbReference type="GO" id="GO:0030170">
    <property type="term" value="F:pyridoxal phosphate binding"/>
    <property type="evidence" value="ECO:0007669"/>
    <property type="project" value="InterPro"/>
</dbReference>
<dbReference type="FunFam" id="3.40.640.10:FF:000021">
    <property type="entry name" value="Glutamate-1-semialdehyde 2,1-aminomutase"/>
    <property type="match status" value="1"/>
</dbReference>
<feature type="modified residue" description="N6-(pyridoxal phosphate)lysine" evidence="8">
    <location>
        <position position="274"/>
    </location>
</feature>
<dbReference type="PROSITE" id="PS00600">
    <property type="entry name" value="AA_TRANSFER_CLASS_3"/>
    <property type="match status" value="1"/>
</dbReference>
<evidence type="ECO:0000256" key="1">
    <source>
        <dbReference type="ARBA" id="ARBA00001579"/>
    </source>
</evidence>
<evidence type="ECO:0000313" key="10">
    <source>
        <dbReference type="Proteomes" id="UP000540128"/>
    </source>
</evidence>
<dbReference type="InterPro" id="IPR005814">
    <property type="entry name" value="Aminotrans_3"/>
</dbReference>
<dbReference type="AlphaFoldDB" id="A0A7Y6CB17"/>
<name>A0A7Y6CB17_9ACTN</name>
<dbReference type="RefSeq" id="WP_030700031.1">
    <property type="nucleotide sequence ID" value="NZ_JAANNT010000016.1"/>
</dbReference>
<dbReference type="UniPathway" id="UPA00251">
    <property type="reaction ID" value="UER00317"/>
</dbReference>
<gene>
    <name evidence="8 9" type="primary">hemL</name>
    <name evidence="9" type="ORF">G6W59_18565</name>
</gene>
<comment type="catalytic activity">
    <reaction evidence="1 8">
        <text>(S)-4-amino-5-oxopentanoate = 5-aminolevulinate</text>
        <dbReference type="Rhea" id="RHEA:14265"/>
        <dbReference type="ChEBI" id="CHEBI:57501"/>
        <dbReference type="ChEBI" id="CHEBI:356416"/>
        <dbReference type="EC" id="5.4.3.8"/>
    </reaction>
</comment>
<comment type="caution">
    <text evidence="9">The sequence shown here is derived from an EMBL/GenBank/DDBJ whole genome shotgun (WGS) entry which is preliminary data.</text>
</comment>
<dbReference type="Gene3D" id="3.90.1150.10">
    <property type="entry name" value="Aspartate Aminotransferase, domain 1"/>
    <property type="match status" value="1"/>
</dbReference>
<keyword evidence="8" id="KW-0963">Cytoplasm</keyword>
<comment type="subunit">
    <text evidence="8">Homodimer.</text>
</comment>
<sequence length="438" mass="45410">MACVTYQYEAPVSQTLFDRAASVTPGGVNSPVRAFGAVGGTPRFMVFGTGPYLTDADGREYVDLVCSWGPMILGHAHPEVVAAVQEAVARGTSFGTPGEGEVALAEEIVARIEPVEQVRLVSSGTEATMSAIRLARGFTGRAKVIKFAGCYHGHVDALLAAAGSGLATFALPDTPGVTGAQAGDTIVLPYNDLDAVAAAFAAHPGEIACVITEAAPGNMGVVPPGEGFNAGLARLCRENGALFVSDEVMTGFRTSRAGWYGVEGVRPDLMTFGKVMGGGFPAAAFGGRADVMASLAPAGPVYQAGTLSGNPVATAAGLAQFRLLDQGAYDRIDAVSAELRGLVSAALAKEGVAHRVQNASNMFSVFFTADEVRDYDDAKRQESFRFTAFFHSMLAQGVYLPPSSFESWFVSTAHDDRAVERIAAALPAAARAAAEATA</sequence>
<dbReference type="Gene3D" id="3.40.640.10">
    <property type="entry name" value="Type I PLP-dependent aspartate aminotransferase-like (Major domain)"/>
    <property type="match status" value="1"/>
</dbReference>
<comment type="subcellular location">
    <subcellularLocation>
        <location evidence="8">Cytoplasm</location>
    </subcellularLocation>
</comment>
<dbReference type="NCBIfam" id="TIGR00713">
    <property type="entry name" value="hemL"/>
    <property type="match status" value="1"/>
</dbReference>
<dbReference type="InterPro" id="IPR015424">
    <property type="entry name" value="PyrdxlP-dep_Trfase"/>
</dbReference>
<evidence type="ECO:0000256" key="8">
    <source>
        <dbReference type="HAMAP-Rule" id="MF_00375"/>
    </source>
</evidence>
<dbReference type="GO" id="GO:0005737">
    <property type="term" value="C:cytoplasm"/>
    <property type="evidence" value="ECO:0007669"/>
    <property type="project" value="UniProtKB-SubCell"/>
</dbReference>
<comment type="cofactor">
    <cofactor evidence="2 8">
        <name>pyridoxal 5'-phosphate</name>
        <dbReference type="ChEBI" id="CHEBI:597326"/>
    </cofactor>
</comment>
<dbReference type="InterPro" id="IPR015422">
    <property type="entry name" value="PyrdxlP-dep_Trfase_small"/>
</dbReference>
<reference evidence="9 10" key="1">
    <citation type="submission" date="2020-03" db="EMBL/GenBank/DDBJ databases">
        <title>Complete genome sequence of sixteen Streptomyces strains facilitates identification of candidate genes involved in plant growth-promotion in grain legumes and cereals.</title>
        <authorList>
            <person name="Gopalakrishnan S."/>
            <person name="Thakur V."/>
            <person name="Saxena R."/>
            <person name="Vadlamudi S."/>
            <person name="Purohit S."/>
            <person name="Kumar V."/>
            <person name="Rathore A."/>
            <person name="Chitikineni A."/>
            <person name="Varshney R.K."/>
        </authorList>
    </citation>
    <scope>NUCLEOTIDE SEQUENCE [LARGE SCALE GENOMIC DNA]</scope>
    <source>
        <strain evidence="9 10">KAI-180</strain>
    </source>
</reference>
<evidence type="ECO:0000256" key="6">
    <source>
        <dbReference type="ARBA" id="ARBA00023235"/>
    </source>
</evidence>
<evidence type="ECO:0000256" key="5">
    <source>
        <dbReference type="ARBA" id="ARBA00022898"/>
    </source>
</evidence>
<organism evidence="9 10">
    <name type="scientific">Streptomyces odorifer</name>
    <dbReference type="NCBI Taxonomy" id="53450"/>
    <lineage>
        <taxon>Bacteria</taxon>
        <taxon>Bacillati</taxon>
        <taxon>Actinomycetota</taxon>
        <taxon>Actinomycetes</taxon>
        <taxon>Kitasatosporales</taxon>
        <taxon>Streptomycetaceae</taxon>
        <taxon>Streptomyces</taxon>
        <taxon>Streptomyces albidoflavus group</taxon>
    </lineage>
</organism>
<dbReference type="InterPro" id="IPR015421">
    <property type="entry name" value="PyrdxlP-dep_Trfase_major"/>
</dbReference>
<dbReference type="Proteomes" id="UP000540128">
    <property type="component" value="Unassembled WGS sequence"/>
</dbReference>
<dbReference type="InterPro" id="IPR004639">
    <property type="entry name" value="4pyrrol_synth_GluAld_NH2Trfase"/>
</dbReference>
<dbReference type="EC" id="5.4.3.8" evidence="8"/>
<evidence type="ECO:0000256" key="2">
    <source>
        <dbReference type="ARBA" id="ARBA00001933"/>
    </source>
</evidence>
<keyword evidence="7 8" id="KW-0627">Porphyrin biosynthesis</keyword>
<dbReference type="PANTHER" id="PTHR43713">
    <property type="entry name" value="GLUTAMATE-1-SEMIALDEHYDE 2,1-AMINOMUTASE"/>
    <property type="match status" value="1"/>
</dbReference>
<dbReference type="GO" id="GO:0042286">
    <property type="term" value="F:glutamate-1-semialdehyde 2,1-aminomutase activity"/>
    <property type="evidence" value="ECO:0007669"/>
    <property type="project" value="UniProtKB-UniRule"/>
</dbReference>
<evidence type="ECO:0000313" key="9">
    <source>
        <dbReference type="EMBL" id="NUV30295.1"/>
    </source>
</evidence>
<dbReference type="HAMAP" id="MF_00375">
    <property type="entry name" value="HemL_aminotrans_3"/>
    <property type="match status" value="1"/>
</dbReference>
<keyword evidence="6 8" id="KW-0413">Isomerase</keyword>
<dbReference type="PANTHER" id="PTHR43713:SF3">
    <property type="entry name" value="GLUTAMATE-1-SEMIALDEHYDE 2,1-AMINOMUTASE 1, CHLOROPLASTIC-RELATED"/>
    <property type="match status" value="1"/>
</dbReference>
<dbReference type="Pfam" id="PF00202">
    <property type="entry name" value="Aminotran_3"/>
    <property type="match status" value="1"/>
</dbReference>
<comment type="similarity">
    <text evidence="4 8">Belongs to the class-III pyridoxal-phosphate-dependent aminotransferase family. HemL subfamily.</text>
</comment>
<evidence type="ECO:0000256" key="4">
    <source>
        <dbReference type="ARBA" id="ARBA00008981"/>
    </source>
</evidence>
<accession>A0A7Y6CB17</accession>
<protein>
    <recommendedName>
        <fullName evidence="8">Glutamate-1-semialdehyde 2,1-aminomutase</fullName>
        <shortName evidence="8">GSA</shortName>
        <ecNumber evidence="8">5.4.3.8</ecNumber>
    </recommendedName>
    <alternativeName>
        <fullName evidence="8">Glutamate-1-semialdehyde aminotransferase</fullName>
        <shortName evidence="8">GSA-AT</shortName>
    </alternativeName>
</protein>
<evidence type="ECO:0000256" key="7">
    <source>
        <dbReference type="ARBA" id="ARBA00023244"/>
    </source>
</evidence>
<dbReference type="GO" id="GO:0006782">
    <property type="term" value="P:protoporphyrinogen IX biosynthetic process"/>
    <property type="evidence" value="ECO:0007669"/>
    <property type="project" value="UniProtKB-UniRule"/>
</dbReference>
<dbReference type="CDD" id="cd00610">
    <property type="entry name" value="OAT_like"/>
    <property type="match status" value="1"/>
</dbReference>
<dbReference type="SUPFAM" id="SSF53383">
    <property type="entry name" value="PLP-dependent transferases"/>
    <property type="match status" value="1"/>
</dbReference>
<evidence type="ECO:0000256" key="3">
    <source>
        <dbReference type="ARBA" id="ARBA00004819"/>
    </source>
</evidence>
<dbReference type="InterPro" id="IPR049704">
    <property type="entry name" value="Aminotrans_3_PPA_site"/>
</dbReference>
<comment type="pathway">
    <text evidence="3">Porphyrin-containing compound metabolism; protoporphyrin-IX biosynthesis; 5-aminolevulinate from L-glutamyl-tRNA(Glu): step 2/2.</text>
</comment>
<dbReference type="GO" id="GO:0008483">
    <property type="term" value="F:transaminase activity"/>
    <property type="evidence" value="ECO:0007669"/>
    <property type="project" value="InterPro"/>
</dbReference>
<dbReference type="NCBIfam" id="NF000818">
    <property type="entry name" value="PRK00062.1"/>
    <property type="match status" value="1"/>
</dbReference>
<keyword evidence="5 8" id="KW-0663">Pyridoxal phosphate</keyword>
<proteinExistence type="inferred from homology"/>